<feature type="compositionally biased region" description="Polar residues" evidence="6">
    <location>
        <begin position="588"/>
        <end position="601"/>
    </location>
</feature>
<dbReference type="PROSITE" id="PS51821">
    <property type="entry name" value="VELVET"/>
    <property type="match status" value="1"/>
</dbReference>
<dbReference type="GO" id="GO:0030435">
    <property type="term" value="P:sporulation resulting in formation of a cellular spore"/>
    <property type="evidence" value="ECO:0007669"/>
    <property type="project" value="UniProtKB-KW"/>
</dbReference>
<evidence type="ECO:0000259" key="7">
    <source>
        <dbReference type="PROSITE" id="PS51821"/>
    </source>
</evidence>
<feature type="region of interest" description="Disordered" evidence="6">
    <location>
        <begin position="218"/>
        <end position="308"/>
    </location>
</feature>
<feature type="region of interest" description="Disordered" evidence="6">
    <location>
        <begin position="420"/>
        <end position="465"/>
    </location>
</feature>
<feature type="compositionally biased region" description="Polar residues" evidence="6">
    <location>
        <begin position="693"/>
        <end position="705"/>
    </location>
</feature>
<name>A0A0F7SVN2_PHARH</name>
<keyword evidence="3" id="KW-0805">Transcription regulation</keyword>
<dbReference type="InterPro" id="IPR038491">
    <property type="entry name" value="Velvet_dom_sf"/>
</dbReference>
<dbReference type="PANTHER" id="PTHR33572:SF18">
    <property type="entry name" value="SPORE DEVELOPMENT REGULATOR VOSA"/>
    <property type="match status" value="1"/>
</dbReference>
<keyword evidence="2" id="KW-0749">Sporulation</keyword>
<evidence type="ECO:0000256" key="5">
    <source>
        <dbReference type="ARBA" id="ARBA00023242"/>
    </source>
</evidence>
<accession>A0A0F7SVN2</accession>
<feature type="compositionally biased region" description="Low complexity" evidence="6">
    <location>
        <begin position="626"/>
        <end position="646"/>
    </location>
</feature>
<dbReference type="InterPro" id="IPR021740">
    <property type="entry name" value="Velvet"/>
</dbReference>
<dbReference type="EMBL" id="LN483332">
    <property type="protein sequence ID" value="CED85626.1"/>
    <property type="molecule type" value="Genomic_DNA"/>
</dbReference>
<organism evidence="8">
    <name type="scientific">Phaffia rhodozyma</name>
    <name type="common">Yeast</name>
    <name type="synonym">Xanthophyllomyces dendrorhous</name>
    <dbReference type="NCBI Taxonomy" id="264483"/>
    <lineage>
        <taxon>Eukaryota</taxon>
        <taxon>Fungi</taxon>
        <taxon>Dikarya</taxon>
        <taxon>Basidiomycota</taxon>
        <taxon>Agaricomycotina</taxon>
        <taxon>Tremellomycetes</taxon>
        <taxon>Cystofilobasidiales</taxon>
        <taxon>Mrakiaceae</taxon>
        <taxon>Phaffia</taxon>
    </lineage>
</organism>
<feature type="compositionally biased region" description="Low complexity" evidence="6">
    <location>
        <begin position="362"/>
        <end position="373"/>
    </location>
</feature>
<evidence type="ECO:0000313" key="8">
    <source>
        <dbReference type="EMBL" id="CED85626.1"/>
    </source>
</evidence>
<dbReference type="Gene3D" id="2.60.40.3960">
    <property type="entry name" value="Velvet domain"/>
    <property type="match status" value="1"/>
</dbReference>
<keyword evidence="4" id="KW-0804">Transcription</keyword>
<dbReference type="InterPro" id="IPR037525">
    <property type="entry name" value="Velvet_dom"/>
</dbReference>
<dbReference type="PANTHER" id="PTHR33572">
    <property type="entry name" value="SPORE DEVELOPMENT REGULATOR VOSA"/>
    <property type="match status" value="1"/>
</dbReference>
<evidence type="ECO:0000256" key="3">
    <source>
        <dbReference type="ARBA" id="ARBA00023015"/>
    </source>
</evidence>
<reference evidence="8" key="1">
    <citation type="submission" date="2014-08" db="EMBL/GenBank/DDBJ databases">
        <authorList>
            <person name="Sharma Rahul"/>
            <person name="Thines Marco"/>
        </authorList>
    </citation>
    <scope>NUCLEOTIDE SEQUENCE</scope>
</reference>
<feature type="region of interest" description="Disordered" evidence="6">
    <location>
        <begin position="361"/>
        <end position="393"/>
    </location>
</feature>
<dbReference type="Pfam" id="PF11754">
    <property type="entry name" value="Velvet"/>
    <property type="match status" value="1"/>
</dbReference>
<dbReference type="GO" id="GO:0005634">
    <property type="term" value="C:nucleus"/>
    <property type="evidence" value="ECO:0007669"/>
    <property type="project" value="UniProtKB-SubCell"/>
</dbReference>
<keyword evidence="5" id="KW-0539">Nucleus</keyword>
<sequence length="716" mass="78094">MEDRFCQTRQVKNSSRQNTHSEHPMLFVYDLSFVQQPKCARTVGFGHKIDRSPINPAPVIQLNVINPSGSPNLKKSGSFQPDLMVGDAVAHELDQKRKENIKKEGGPRSKSRSFLQNPYYFMNATLTNATPDAKTGVYPDLHASKDGKNRFLIGSTVSSLYQLQIQLQKDVGVFVFPDLSVRQEGEYRVRFDLYEILGKEIHICRSILSEAFQAFSPKQPPVTDQRVESALPPAGLSTKSRVRSNNLTANKPSKPSSQYKNSRASIGKSLTGGDDHDGDRLSINSGKTKDRRRSASPNSQGVGKRVRVAETEVARYQKEPQTAYSMAVDDASHVVCARGSTDIETNSHGLSHDVAQQHQIRTPSFPSSTPSLSHAHCSRSPHQSDDLLNRSFKSVGSTPLGRYTPSSLTTQAHLPPNLSYPLFYRDHHPHHHPHEQPSNITLPPLNIPPIRRPSSPSSNSSSTTSYLLYHRPLPERSASNETISDDRQPSNVYCQSPIGWSPRTTDSSFPGRFSNPSLSASLDRSSSYGSNISSAFGSAIGHVGGSPMPEGREGYSAGPSRSHTRVITRAVDSSMAPPETTRFDSLSKSKFNPSVTRLSTVSPPPAADRKNSERGPMNLITGPEQVSSAAAASTVSTSIPPTSISTPLASGDRKTFPGLGLKEMLNPSSEEEEKVESCCRRHPPSENPDEDSSAPSNSAITPSFSASRMGLYNLLS</sequence>
<feature type="region of interest" description="Disordered" evidence="6">
    <location>
        <begin position="477"/>
        <end position="512"/>
    </location>
</feature>
<dbReference type="AlphaFoldDB" id="A0A0F7SVN2"/>
<evidence type="ECO:0000256" key="4">
    <source>
        <dbReference type="ARBA" id="ARBA00023163"/>
    </source>
</evidence>
<comment type="subcellular location">
    <subcellularLocation>
        <location evidence="1">Nucleus</location>
    </subcellularLocation>
</comment>
<evidence type="ECO:0000256" key="6">
    <source>
        <dbReference type="SAM" id="MobiDB-lite"/>
    </source>
</evidence>
<evidence type="ECO:0000256" key="2">
    <source>
        <dbReference type="ARBA" id="ARBA00022969"/>
    </source>
</evidence>
<evidence type="ECO:0000256" key="1">
    <source>
        <dbReference type="ARBA" id="ARBA00004123"/>
    </source>
</evidence>
<proteinExistence type="predicted"/>
<protein>
    <submittedName>
        <fullName evidence="8">Velvet factor</fullName>
    </submittedName>
</protein>
<feature type="compositionally biased region" description="Low complexity" evidence="6">
    <location>
        <begin position="452"/>
        <end position="465"/>
    </location>
</feature>
<feature type="compositionally biased region" description="Polar residues" evidence="6">
    <location>
        <begin position="237"/>
        <end position="264"/>
    </location>
</feature>
<feature type="region of interest" description="Disordered" evidence="6">
    <location>
        <begin position="543"/>
        <end position="705"/>
    </location>
</feature>
<feature type="domain" description="Velvet" evidence="7">
    <location>
        <begin position="24"/>
        <end position="243"/>
    </location>
</feature>